<dbReference type="SUPFAM" id="SSF54373">
    <property type="entry name" value="FAD-linked reductases, C-terminal domain"/>
    <property type="match status" value="1"/>
</dbReference>
<dbReference type="OrthoDB" id="7777654at2759"/>
<evidence type="ECO:0000256" key="1">
    <source>
        <dbReference type="ARBA" id="ARBA00004362"/>
    </source>
</evidence>
<comment type="subcellular location">
    <subcellularLocation>
        <location evidence="1">Mitochondrion outer membrane</location>
        <topology evidence="1">Single-pass type IV membrane protein</topology>
        <orientation evidence="1">Cytoplasmic side</orientation>
    </subcellularLocation>
</comment>
<dbReference type="GO" id="GO:0097621">
    <property type="term" value="F:monoamine oxidase activity"/>
    <property type="evidence" value="ECO:0007669"/>
    <property type="project" value="UniProtKB-EC"/>
</dbReference>
<keyword evidence="7" id="KW-1185">Reference proteome</keyword>
<feature type="non-terminal residue" evidence="6">
    <location>
        <position position="1"/>
    </location>
</feature>
<organism evidence="6 7">
    <name type="scientific">Candidula unifasciata</name>
    <dbReference type="NCBI Taxonomy" id="100452"/>
    <lineage>
        <taxon>Eukaryota</taxon>
        <taxon>Metazoa</taxon>
        <taxon>Spiralia</taxon>
        <taxon>Lophotrochozoa</taxon>
        <taxon>Mollusca</taxon>
        <taxon>Gastropoda</taxon>
        <taxon>Heterobranchia</taxon>
        <taxon>Euthyneura</taxon>
        <taxon>Panpulmonata</taxon>
        <taxon>Eupulmonata</taxon>
        <taxon>Stylommatophora</taxon>
        <taxon>Helicina</taxon>
        <taxon>Helicoidea</taxon>
        <taxon>Geomitridae</taxon>
        <taxon>Candidula</taxon>
    </lineage>
</organism>
<name>A0A8S3ZVT6_9EUPU</name>
<reference evidence="6" key="1">
    <citation type="submission" date="2021-04" db="EMBL/GenBank/DDBJ databases">
        <authorList>
            <consortium name="Molecular Ecology Group"/>
        </authorList>
    </citation>
    <scope>NUCLEOTIDE SEQUENCE</scope>
</reference>
<comment type="catalytic activity">
    <reaction evidence="4">
        <text>a secondary aliphatic amine + O2 + H2O = a primary amine + an aldehyde + H2O2</text>
        <dbReference type="Rhea" id="RHEA:26414"/>
        <dbReference type="ChEBI" id="CHEBI:15377"/>
        <dbReference type="ChEBI" id="CHEBI:15379"/>
        <dbReference type="ChEBI" id="CHEBI:16240"/>
        <dbReference type="ChEBI" id="CHEBI:17478"/>
        <dbReference type="ChEBI" id="CHEBI:58855"/>
        <dbReference type="ChEBI" id="CHEBI:65296"/>
        <dbReference type="EC" id="1.4.3.4"/>
    </reaction>
</comment>
<evidence type="ECO:0000313" key="7">
    <source>
        <dbReference type="Proteomes" id="UP000678393"/>
    </source>
</evidence>
<dbReference type="InterPro" id="IPR002937">
    <property type="entry name" value="Amino_oxidase"/>
</dbReference>
<dbReference type="AlphaFoldDB" id="A0A8S3ZVT6"/>
<dbReference type="Gene3D" id="3.50.50.60">
    <property type="entry name" value="FAD/NAD(P)-binding domain"/>
    <property type="match status" value="1"/>
</dbReference>
<evidence type="ECO:0000256" key="3">
    <source>
        <dbReference type="ARBA" id="ARBA00012804"/>
    </source>
</evidence>
<evidence type="ECO:0000259" key="5">
    <source>
        <dbReference type="Pfam" id="PF01593"/>
    </source>
</evidence>
<comment type="caution">
    <text evidence="6">The sequence shown here is derived from an EMBL/GenBank/DDBJ whole genome shotgun (WGS) entry which is preliminary data.</text>
</comment>
<evidence type="ECO:0000313" key="6">
    <source>
        <dbReference type="EMBL" id="CAG5133609.1"/>
    </source>
</evidence>
<dbReference type="Proteomes" id="UP000678393">
    <property type="component" value="Unassembled WGS sequence"/>
</dbReference>
<dbReference type="PANTHER" id="PTHR43563">
    <property type="entry name" value="AMINE OXIDASE"/>
    <property type="match status" value="1"/>
</dbReference>
<dbReference type="InterPro" id="IPR050703">
    <property type="entry name" value="Flavin_MAO"/>
</dbReference>
<dbReference type="InterPro" id="IPR036188">
    <property type="entry name" value="FAD/NAD-bd_sf"/>
</dbReference>
<accession>A0A8S3ZVT6</accession>
<evidence type="ECO:0000256" key="4">
    <source>
        <dbReference type="ARBA" id="ARBA00048448"/>
    </source>
</evidence>
<comment type="similarity">
    <text evidence="2">Belongs to the flavin monoamine oxidase family.</text>
</comment>
<evidence type="ECO:0000256" key="2">
    <source>
        <dbReference type="ARBA" id="ARBA00005995"/>
    </source>
</evidence>
<feature type="non-terminal residue" evidence="6">
    <location>
        <position position="123"/>
    </location>
</feature>
<dbReference type="Pfam" id="PF01593">
    <property type="entry name" value="Amino_oxidase"/>
    <property type="match status" value="1"/>
</dbReference>
<protein>
    <recommendedName>
        <fullName evidence="3">monoamine oxidase</fullName>
        <ecNumber evidence="3">1.4.3.4</ecNumber>
    </recommendedName>
</protein>
<dbReference type="EMBL" id="CAJHNH020006346">
    <property type="protein sequence ID" value="CAG5133609.1"/>
    <property type="molecule type" value="Genomic_DNA"/>
</dbReference>
<feature type="domain" description="Amine oxidase" evidence="5">
    <location>
        <begin position="1"/>
        <end position="117"/>
    </location>
</feature>
<sequence length="123" mass="13837">CAQVILTVPLTVQAQITYNPPLPLSRSQLLQRVPMGCVMKAFVYYDKPFWRESGFCGSSYIYDKDSLVCYTLDNTPPDGSSYNLVAFIAAENARKAAEMSEADRKYHVTQVLSRVFQSKKALN</sequence>
<gene>
    <name evidence="6" type="ORF">CUNI_LOCUS19167</name>
</gene>
<dbReference type="EC" id="1.4.3.4" evidence="3"/>
<proteinExistence type="inferred from homology"/>
<dbReference type="GO" id="GO:0005741">
    <property type="term" value="C:mitochondrial outer membrane"/>
    <property type="evidence" value="ECO:0007669"/>
    <property type="project" value="UniProtKB-SubCell"/>
</dbReference>
<dbReference type="PANTHER" id="PTHR43563:SF1">
    <property type="entry name" value="AMINE OXIDASE [FLAVIN-CONTAINING] B"/>
    <property type="match status" value="1"/>
</dbReference>